<feature type="compositionally biased region" description="Low complexity" evidence="1">
    <location>
        <begin position="111"/>
        <end position="120"/>
    </location>
</feature>
<accession>A0A1V8SVZ2</accession>
<dbReference type="PANTHER" id="PTHR28307:SF2">
    <property type="entry name" value="PROTEIN PAL1"/>
    <property type="match status" value="1"/>
</dbReference>
<feature type="region of interest" description="Disordered" evidence="1">
    <location>
        <begin position="1"/>
        <end position="206"/>
    </location>
</feature>
<feature type="compositionally biased region" description="Basic and acidic residues" evidence="1">
    <location>
        <begin position="151"/>
        <end position="197"/>
    </location>
</feature>
<gene>
    <name evidence="2" type="ORF">B0A48_11466</name>
</gene>
<evidence type="ECO:0000256" key="1">
    <source>
        <dbReference type="SAM" id="MobiDB-lite"/>
    </source>
</evidence>
<feature type="region of interest" description="Disordered" evidence="1">
    <location>
        <begin position="290"/>
        <end position="311"/>
    </location>
</feature>
<sequence>MAAVMPADKSALNLSSNNPFRNRATSPAAVASTSPRSLEPPAAPPSRDHRMSRNPFLDASELSPPKGDVNGLTSEIFNDLSLLDKDGNGTSVTRAPPPRAGTLPVNGSRQAAPAGSSSRPNGPPPPYAGAPRSPDKREPPRRPRGMSESSVMDKERDIRRERERADRPPRTESEERRRRERRREREERHKREKEKVRAGAGGARMKKPQGLDIIDQLDVTGIYGQGLFHHDGPFDACNPHRNHHKARGPAPMQAFPANSANMALGGSGPLNSRIDLDRFHGRGEEAFEAFTTTRKPQPAVVDPTARAEPVHGEETVGLGTSTFLEGAPASRRDLQRRDSEDVSQMTGGAMGGGLSRKKSIAQRFRGMSNTRRTPVGDNYRSPDARYDLQDGQMNHLGVQSAGGPVRAKYTRDNEINPFDNDYENAYEKKGAQIKIAESESRPLVAKTSPPRVGGASVLTRSVTADSGALRPGSGNGEEGKSSGGGGFLNRMKSLKGGRRARPDRGD</sequence>
<feature type="compositionally biased region" description="Gly residues" evidence="1">
    <location>
        <begin position="473"/>
        <end position="487"/>
    </location>
</feature>
<protein>
    <recommendedName>
        <fullName evidence="4">Pal1 cell morphology protein</fullName>
    </recommendedName>
</protein>
<evidence type="ECO:0000313" key="2">
    <source>
        <dbReference type="EMBL" id="OQO03211.1"/>
    </source>
</evidence>
<dbReference type="Proteomes" id="UP000192596">
    <property type="component" value="Unassembled WGS sequence"/>
</dbReference>
<dbReference type="OrthoDB" id="5352132at2759"/>
<dbReference type="GO" id="GO:0005737">
    <property type="term" value="C:cytoplasm"/>
    <property type="evidence" value="ECO:0007669"/>
    <property type="project" value="TreeGrafter"/>
</dbReference>
<organism evidence="2 3">
    <name type="scientific">Cryoendolithus antarcticus</name>
    <dbReference type="NCBI Taxonomy" id="1507870"/>
    <lineage>
        <taxon>Eukaryota</taxon>
        <taxon>Fungi</taxon>
        <taxon>Dikarya</taxon>
        <taxon>Ascomycota</taxon>
        <taxon>Pezizomycotina</taxon>
        <taxon>Dothideomycetes</taxon>
        <taxon>Dothideomycetidae</taxon>
        <taxon>Cladosporiales</taxon>
        <taxon>Cladosporiaceae</taxon>
        <taxon>Cryoendolithus</taxon>
    </lineage>
</organism>
<dbReference type="PANTHER" id="PTHR28307">
    <property type="entry name" value="PROTEIN PAL1"/>
    <property type="match status" value="1"/>
</dbReference>
<dbReference type="FunCoup" id="A0A1V8SVZ2">
    <property type="interactions" value="344"/>
</dbReference>
<name>A0A1V8SVZ2_9PEZI</name>
<evidence type="ECO:0000313" key="3">
    <source>
        <dbReference type="Proteomes" id="UP000192596"/>
    </source>
</evidence>
<feature type="compositionally biased region" description="Basic and acidic residues" evidence="1">
    <location>
        <begin position="330"/>
        <end position="340"/>
    </location>
</feature>
<dbReference type="AlphaFoldDB" id="A0A1V8SVZ2"/>
<comment type="caution">
    <text evidence="2">The sequence shown here is derived from an EMBL/GenBank/DDBJ whole genome shotgun (WGS) entry which is preliminary data.</text>
</comment>
<dbReference type="STRING" id="1507870.A0A1V8SVZ2"/>
<dbReference type="InParanoid" id="A0A1V8SVZ2"/>
<proteinExistence type="predicted"/>
<dbReference type="EMBL" id="NAJO01000025">
    <property type="protein sequence ID" value="OQO03211.1"/>
    <property type="molecule type" value="Genomic_DNA"/>
</dbReference>
<feature type="region of interest" description="Disordered" evidence="1">
    <location>
        <begin position="440"/>
        <end position="506"/>
    </location>
</feature>
<keyword evidence="3" id="KW-1185">Reference proteome</keyword>
<dbReference type="Pfam" id="PF08316">
    <property type="entry name" value="Pal1"/>
    <property type="match status" value="1"/>
</dbReference>
<dbReference type="InterPro" id="IPR013226">
    <property type="entry name" value="Pal1"/>
</dbReference>
<reference evidence="3" key="1">
    <citation type="submission" date="2017-03" db="EMBL/GenBank/DDBJ databases">
        <title>Genomes of endolithic fungi from Antarctica.</title>
        <authorList>
            <person name="Coleine C."/>
            <person name="Masonjones S."/>
            <person name="Stajich J.E."/>
        </authorList>
    </citation>
    <scope>NUCLEOTIDE SEQUENCE [LARGE SCALE GENOMIC DNA]</scope>
    <source>
        <strain evidence="3">CCFEE 5527</strain>
    </source>
</reference>
<feature type="region of interest" description="Disordered" evidence="1">
    <location>
        <begin position="328"/>
        <end position="354"/>
    </location>
</feature>
<evidence type="ECO:0008006" key="4">
    <source>
        <dbReference type="Google" id="ProtNLM"/>
    </source>
</evidence>
<feature type="compositionally biased region" description="Low complexity" evidence="1">
    <location>
        <begin position="23"/>
        <end position="37"/>
    </location>
</feature>